<feature type="transmembrane region" description="Helical" evidence="2">
    <location>
        <begin position="76"/>
        <end position="96"/>
    </location>
</feature>
<keyword evidence="2" id="KW-1133">Transmembrane helix</keyword>
<dbReference type="PANTHER" id="PTHR36974">
    <property type="entry name" value="MEMBRANE PROTEIN-RELATED"/>
    <property type="match status" value="1"/>
</dbReference>
<feature type="compositionally biased region" description="Basic and acidic residues" evidence="1">
    <location>
        <begin position="169"/>
        <end position="188"/>
    </location>
</feature>
<proteinExistence type="predicted"/>
<feature type="transmembrane region" description="Helical" evidence="2">
    <location>
        <begin position="103"/>
        <end position="122"/>
    </location>
</feature>
<feature type="transmembrane region" description="Helical" evidence="2">
    <location>
        <begin position="134"/>
        <end position="152"/>
    </location>
</feature>
<evidence type="ECO:0000313" key="4">
    <source>
        <dbReference type="Proteomes" id="UP001500058"/>
    </source>
</evidence>
<keyword evidence="2" id="KW-0812">Transmembrane</keyword>
<keyword evidence="2" id="KW-0472">Membrane</keyword>
<protein>
    <recommendedName>
        <fullName evidence="5">DoxX family protein</fullName>
    </recommendedName>
</protein>
<name>A0ABN3HS60_9ACTN</name>
<dbReference type="RefSeq" id="WP_344629246.1">
    <property type="nucleotide sequence ID" value="NZ_BAAATJ010000002.1"/>
</dbReference>
<evidence type="ECO:0000256" key="1">
    <source>
        <dbReference type="SAM" id="MobiDB-lite"/>
    </source>
</evidence>
<gene>
    <name evidence="3" type="ORF">GCM10010420_06220</name>
</gene>
<accession>A0ABN3HS60</accession>
<dbReference type="PANTHER" id="PTHR36974:SF1">
    <property type="entry name" value="DOXX FAMILY MEMBRANE PROTEIN"/>
    <property type="match status" value="1"/>
</dbReference>
<reference evidence="3 4" key="1">
    <citation type="journal article" date="2019" name="Int. J. Syst. Evol. Microbiol.">
        <title>The Global Catalogue of Microorganisms (GCM) 10K type strain sequencing project: providing services to taxonomists for standard genome sequencing and annotation.</title>
        <authorList>
            <consortium name="The Broad Institute Genomics Platform"/>
            <consortium name="The Broad Institute Genome Sequencing Center for Infectious Disease"/>
            <person name="Wu L."/>
            <person name="Ma J."/>
        </authorList>
    </citation>
    <scope>NUCLEOTIDE SEQUENCE [LARGE SCALE GENOMIC DNA]</scope>
    <source>
        <strain evidence="3 4">JCM 6921</strain>
    </source>
</reference>
<evidence type="ECO:0008006" key="5">
    <source>
        <dbReference type="Google" id="ProtNLM"/>
    </source>
</evidence>
<keyword evidence="4" id="KW-1185">Reference proteome</keyword>
<comment type="caution">
    <text evidence="3">The sequence shown here is derived from an EMBL/GenBank/DDBJ whole genome shotgun (WGS) entry which is preliminary data.</text>
</comment>
<feature type="region of interest" description="Disordered" evidence="1">
    <location>
        <begin position="167"/>
        <end position="188"/>
    </location>
</feature>
<organism evidence="3 4">
    <name type="scientific">Streptomyces glaucosporus</name>
    <dbReference type="NCBI Taxonomy" id="284044"/>
    <lineage>
        <taxon>Bacteria</taxon>
        <taxon>Bacillati</taxon>
        <taxon>Actinomycetota</taxon>
        <taxon>Actinomycetes</taxon>
        <taxon>Kitasatosporales</taxon>
        <taxon>Streptomycetaceae</taxon>
        <taxon>Streptomyces</taxon>
    </lineage>
</organism>
<evidence type="ECO:0000256" key="2">
    <source>
        <dbReference type="SAM" id="Phobius"/>
    </source>
</evidence>
<sequence>MLGTLMLLLGPWLGFRLLGALGVRRFATWRDSAAHGLAFMLVATGTAHFVPDGVTVMPSHTDLVAMVPPFVPFPRLAVYLTGVLELLGALGLVVGATRPAAGAGLAVLFVLMFPANVYAAVADVPFNGEPATPLWFRVPEQVLFIGIALWAAGVTDGPRARRALVPVRRGGDSSRPGGEERPAPPVRE</sequence>
<dbReference type="EMBL" id="BAAATJ010000002">
    <property type="protein sequence ID" value="GAA2386261.1"/>
    <property type="molecule type" value="Genomic_DNA"/>
</dbReference>
<evidence type="ECO:0000313" key="3">
    <source>
        <dbReference type="EMBL" id="GAA2386261.1"/>
    </source>
</evidence>
<dbReference type="Proteomes" id="UP001500058">
    <property type="component" value="Unassembled WGS sequence"/>
</dbReference>